<feature type="domain" description="SGNH hydrolase-type esterase" evidence="1">
    <location>
        <begin position="175"/>
        <end position="367"/>
    </location>
</feature>
<dbReference type="SUPFAM" id="SSF52266">
    <property type="entry name" value="SGNH hydrolase"/>
    <property type="match status" value="1"/>
</dbReference>
<evidence type="ECO:0000259" key="1">
    <source>
        <dbReference type="Pfam" id="PF13472"/>
    </source>
</evidence>
<reference evidence="2 3" key="1">
    <citation type="submission" date="2020-06" db="EMBL/GenBank/DDBJ databases">
        <title>Genome mining for natural products.</title>
        <authorList>
            <person name="Zhang B."/>
            <person name="Shi J."/>
            <person name="Ge H."/>
        </authorList>
    </citation>
    <scope>NUCLEOTIDE SEQUENCE [LARGE SCALE GENOMIC DNA]</scope>
    <source>
        <strain evidence="2 3">NA00687</strain>
    </source>
</reference>
<evidence type="ECO:0000313" key="2">
    <source>
        <dbReference type="EMBL" id="QKW49820.1"/>
    </source>
</evidence>
<sequence>MTELVTTPLTPAMLRGALHIEATADGLLPRRLPPHAIAQAHDDHLALMASQSAGVRLALRGAATVLELDVLATRTVQRGAVAGPAGRYDLLVDGRLVARAAPSGGAVVTVDPVTRAVAYASGTPGTVRFAGLPAREKDIEIWLPQTEATHLRALRADTSVRPAPESGRRVWLHHGSSISHGVQIASPTQTWPAIAAARAGVELINLGLNGNALLDPFTARAIRAAAADLISVKVGINLVNTDLMRRRALTPAVHGFLDTVREGHPDTPLLVVSPIHSPLVEDAPGPTAPDPDAPVPRFRTFGDPADLATGRLSLRVIRDDLSRIVTERAATDPRLYYLDGRDLYGERDFADLPLPDLLHPDAGGHALIGERFARAAFAAGGPFAPC</sequence>
<name>A0A7H8N5R8_9ACTN</name>
<organism evidence="2 3">
    <name type="scientific">Streptomyces buecherae</name>
    <dbReference type="NCBI Taxonomy" id="2763006"/>
    <lineage>
        <taxon>Bacteria</taxon>
        <taxon>Bacillati</taxon>
        <taxon>Actinomycetota</taxon>
        <taxon>Actinomycetes</taxon>
        <taxon>Kitasatosporales</taxon>
        <taxon>Streptomycetaceae</taxon>
        <taxon>Streptomyces</taxon>
    </lineage>
</organism>
<dbReference type="Gene3D" id="3.40.50.1110">
    <property type="entry name" value="SGNH hydrolase"/>
    <property type="match status" value="1"/>
</dbReference>
<evidence type="ECO:0000313" key="3">
    <source>
        <dbReference type="Proteomes" id="UP000509303"/>
    </source>
</evidence>
<dbReference type="RefSeq" id="WP_176161555.1">
    <property type="nucleotide sequence ID" value="NZ_CP054929.1"/>
</dbReference>
<dbReference type="Proteomes" id="UP000509303">
    <property type="component" value="Chromosome"/>
</dbReference>
<dbReference type="Gene3D" id="2.60.120.260">
    <property type="entry name" value="Galactose-binding domain-like"/>
    <property type="match status" value="1"/>
</dbReference>
<gene>
    <name evidence="2" type="ORF">HUT08_09930</name>
</gene>
<dbReference type="AlphaFoldDB" id="A0A7H8N5R8"/>
<accession>A0A7H8N5R8</accession>
<dbReference type="InterPro" id="IPR013830">
    <property type="entry name" value="SGNH_hydro"/>
</dbReference>
<keyword evidence="3" id="KW-1185">Reference proteome</keyword>
<dbReference type="InterPro" id="IPR036514">
    <property type="entry name" value="SGNH_hydro_sf"/>
</dbReference>
<proteinExistence type="predicted"/>
<dbReference type="Pfam" id="PF13472">
    <property type="entry name" value="Lipase_GDSL_2"/>
    <property type="match status" value="1"/>
</dbReference>
<protein>
    <submittedName>
        <fullName evidence="2">Lipase</fullName>
    </submittedName>
</protein>
<dbReference type="EMBL" id="CP054929">
    <property type="protein sequence ID" value="QKW49820.1"/>
    <property type="molecule type" value="Genomic_DNA"/>
</dbReference>